<keyword evidence="2" id="KW-1185">Reference proteome</keyword>
<accession>A0A1I4Y2L4</accession>
<evidence type="ECO:0000313" key="2">
    <source>
        <dbReference type="Proteomes" id="UP000198968"/>
    </source>
</evidence>
<reference evidence="2" key="1">
    <citation type="submission" date="2016-10" db="EMBL/GenBank/DDBJ databases">
        <authorList>
            <person name="Varghese N."/>
            <person name="Submissions S."/>
        </authorList>
    </citation>
    <scope>NUCLEOTIDE SEQUENCE [LARGE SCALE GENOMIC DNA]</scope>
    <source>
        <strain evidence="2">OV426</strain>
    </source>
</reference>
<name>A0A1I4Y2L4_9GAMM</name>
<dbReference type="Proteomes" id="UP000198968">
    <property type="component" value="Unassembled WGS sequence"/>
</dbReference>
<sequence length="113" mass="12763">MSSGIGMTSKWLTLFLSQSVSRVMLDDLRAILPAEAIKVFVNGMDETHYATIECLQAEKHCALIASAIVVWRQLGHVHHILYKKGEVLREENDATQFQLFTLLKTHRAVLQIS</sequence>
<proteinExistence type="predicted"/>
<dbReference type="AlphaFoldDB" id="A0A1I4Y2L4"/>
<organism evidence="1 2">
    <name type="scientific">Candidatus Pantoea varia</name>
    <dbReference type="NCBI Taxonomy" id="1881036"/>
    <lineage>
        <taxon>Bacteria</taxon>
        <taxon>Pseudomonadati</taxon>
        <taxon>Pseudomonadota</taxon>
        <taxon>Gammaproteobacteria</taxon>
        <taxon>Enterobacterales</taxon>
        <taxon>Erwiniaceae</taxon>
        <taxon>Pantoea</taxon>
    </lineage>
</organism>
<evidence type="ECO:0000313" key="1">
    <source>
        <dbReference type="EMBL" id="SFN32324.1"/>
    </source>
</evidence>
<dbReference type="EMBL" id="FOVG01000001">
    <property type="protein sequence ID" value="SFN32324.1"/>
    <property type="molecule type" value="Genomic_DNA"/>
</dbReference>
<protein>
    <submittedName>
        <fullName evidence="1">Uncharacterized protein</fullName>
    </submittedName>
</protein>
<gene>
    <name evidence="1" type="ORF">SAMN05428971_1017</name>
</gene>